<evidence type="ECO:0000313" key="3">
    <source>
        <dbReference type="Proteomes" id="UP000439022"/>
    </source>
</evidence>
<feature type="region of interest" description="Disordered" evidence="1">
    <location>
        <begin position="97"/>
        <end position="121"/>
    </location>
</feature>
<protein>
    <submittedName>
        <fullName evidence="2">Uncharacterized protein</fullName>
    </submittedName>
</protein>
<keyword evidence="3" id="KW-1185">Reference proteome</keyword>
<feature type="region of interest" description="Disordered" evidence="1">
    <location>
        <begin position="44"/>
        <end position="63"/>
    </location>
</feature>
<reference evidence="2 3" key="1">
    <citation type="submission" date="2019-11" db="EMBL/GenBank/DDBJ databases">
        <title>Whole genome sequence of Haloferax sp. MBLA0076.</title>
        <authorList>
            <person name="Seo M.-J."/>
            <person name="Cho E.-S."/>
        </authorList>
    </citation>
    <scope>NUCLEOTIDE SEQUENCE [LARGE SCALE GENOMIC DNA]</scope>
    <source>
        <strain evidence="2 3">MBLA0076</strain>
    </source>
</reference>
<proteinExistence type="predicted"/>
<organism evidence="2 3">
    <name type="scientific">Haloferax litoreum</name>
    <dbReference type="NCBI Taxonomy" id="2666140"/>
    <lineage>
        <taxon>Archaea</taxon>
        <taxon>Methanobacteriati</taxon>
        <taxon>Methanobacteriota</taxon>
        <taxon>Stenosarchaea group</taxon>
        <taxon>Halobacteria</taxon>
        <taxon>Halobacteriales</taxon>
        <taxon>Haloferacaceae</taxon>
        <taxon>Haloferax</taxon>
    </lineage>
</organism>
<evidence type="ECO:0000256" key="1">
    <source>
        <dbReference type="SAM" id="MobiDB-lite"/>
    </source>
</evidence>
<dbReference type="RefSeq" id="WP_151163339.1">
    <property type="nucleotide sequence ID" value="NZ_WKJO01000001.1"/>
</dbReference>
<dbReference type="AlphaFoldDB" id="A0A6A8GKB5"/>
<sequence length="436" mass="47131">MSPPWPSSRRSFLHATGAAVFAGVAGCLGRPKYDAEALREVLEDPIPRPPPASLPLPDGYLGGARDTAERSAAALAERLSSLPDDVSPDSLSVERASNHLKGGRASITESTQQQSTDAMRSIREARSTLSEGRGWLDTAVGKVETDALWEHDVDLGRVLARSWTDVEYRATTVPVGIYAAAETEALLLEAGSSLESVDRALIGTDSVDDETERYRLFAAAMGELSHARAALADANAVIGGQRERVFEGTPSLRDPMATAAQTLLETTEADIESMTPVSDEQPRVVHEVLDELSVRPPRDVRDALDANRPATALSNLRWRRQRLTAREGVDRESLSVPESNEALVSSRRAAIDALRQARSTVGDPVEHTCIRQAQFEAIRGDRDVENVANEVGRSESRATEFATRGYAHYVAAKHLATAAKPTATRLVSAVENELGR</sequence>
<comment type="caution">
    <text evidence="2">The sequence shown here is derived from an EMBL/GenBank/DDBJ whole genome shotgun (WGS) entry which is preliminary data.</text>
</comment>
<dbReference type="InterPro" id="IPR006311">
    <property type="entry name" value="TAT_signal"/>
</dbReference>
<dbReference type="EMBL" id="WKJO01000001">
    <property type="protein sequence ID" value="MRX22892.1"/>
    <property type="molecule type" value="Genomic_DNA"/>
</dbReference>
<evidence type="ECO:0000313" key="2">
    <source>
        <dbReference type="EMBL" id="MRX22892.1"/>
    </source>
</evidence>
<feature type="compositionally biased region" description="Polar residues" evidence="1">
    <location>
        <begin position="107"/>
        <end position="118"/>
    </location>
</feature>
<dbReference type="Proteomes" id="UP000439022">
    <property type="component" value="Unassembled WGS sequence"/>
</dbReference>
<name>A0A6A8GKB5_9EURY</name>
<accession>A0A6A8GKB5</accession>
<dbReference type="PROSITE" id="PS51318">
    <property type="entry name" value="TAT"/>
    <property type="match status" value="1"/>
</dbReference>
<gene>
    <name evidence="2" type="ORF">GJR96_13135</name>
</gene>